<dbReference type="Proteomes" id="UP001218188">
    <property type="component" value="Unassembled WGS sequence"/>
</dbReference>
<feature type="compositionally biased region" description="Basic and acidic residues" evidence="2">
    <location>
        <begin position="38"/>
        <end position="54"/>
    </location>
</feature>
<name>A0AAD6WQL5_9AGAR</name>
<keyword evidence="4" id="KW-1185">Reference proteome</keyword>
<sequence length="160" mass="17967">MVERIYVVTTRSARAYRLESNISRAKQRQAHQNMSIRQDNDCHNGDAESPTHEDSDFDAPDAMHDPGCGEVGFILSFMGRSGKSWWTVENARKEAERAEKAAATKAEKARKEKERRVAAELKKLAAPVKLKKGRHKDGEDATTQNIGYTPGPAPVFRMIR</sequence>
<feature type="region of interest" description="Disordered" evidence="2">
    <location>
        <begin position="126"/>
        <end position="154"/>
    </location>
</feature>
<organism evidence="3 4">
    <name type="scientific">Mycena alexandri</name>
    <dbReference type="NCBI Taxonomy" id="1745969"/>
    <lineage>
        <taxon>Eukaryota</taxon>
        <taxon>Fungi</taxon>
        <taxon>Dikarya</taxon>
        <taxon>Basidiomycota</taxon>
        <taxon>Agaricomycotina</taxon>
        <taxon>Agaricomycetes</taxon>
        <taxon>Agaricomycetidae</taxon>
        <taxon>Agaricales</taxon>
        <taxon>Marasmiineae</taxon>
        <taxon>Mycenaceae</taxon>
        <taxon>Mycena</taxon>
    </lineage>
</organism>
<feature type="region of interest" description="Disordered" evidence="2">
    <location>
        <begin position="24"/>
        <end position="64"/>
    </location>
</feature>
<evidence type="ECO:0000313" key="3">
    <source>
        <dbReference type="EMBL" id="KAJ7023468.1"/>
    </source>
</evidence>
<comment type="caution">
    <text evidence="3">The sequence shown here is derived from an EMBL/GenBank/DDBJ whole genome shotgun (WGS) entry which is preliminary data.</text>
</comment>
<dbReference type="AlphaFoldDB" id="A0AAD6WQL5"/>
<evidence type="ECO:0000256" key="1">
    <source>
        <dbReference type="SAM" id="Coils"/>
    </source>
</evidence>
<gene>
    <name evidence="3" type="ORF">C8F04DRAFT_1271390</name>
</gene>
<reference evidence="3" key="1">
    <citation type="submission" date="2023-03" db="EMBL/GenBank/DDBJ databases">
        <title>Massive genome expansion in bonnet fungi (Mycena s.s.) driven by repeated elements and novel gene families across ecological guilds.</title>
        <authorList>
            <consortium name="Lawrence Berkeley National Laboratory"/>
            <person name="Harder C.B."/>
            <person name="Miyauchi S."/>
            <person name="Viragh M."/>
            <person name="Kuo A."/>
            <person name="Thoen E."/>
            <person name="Andreopoulos B."/>
            <person name="Lu D."/>
            <person name="Skrede I."/>
            <person name="Drula E."/>
            <person name="Henrissat B."/>
            <person name="Morin E."/>
            <person name="Kohler A."/>
            <person name="Barry K."/>
            <person name="LaButti K."/>
            <person name="Morin E."/>
            <person name="Salamov A."/>
            <person name="Lipzen A."/>
            <person name="Mereny Z."/>
            <person name="Hegedus B."/>
            <person name="Baldrian P."/>
            <person name="Stursova M."/>
            <person name="Weitz H."/>
            <person name="Taylor A."/>
            <person name="Grigoriev I.V."/>
            <person name="Nagy L.G."/>
            <person name="Martin F."/>
            <person name="Kauserud H."/>
        </authorList>
    </citation>
    <scope>NUCLEOTIDE SEQUENCE</scope>
    <source>
        <strain evidence="3">CBHHK200</strain>
    </source>
</reference>
<accession>A0AAD6WQL5</accession>
<evidence type="ECO:0000313" key="4">
    <source>
        <dbReference type="Proteomes" id="UP001218188"/>
    </source>
</evidence>
<dbReference type="EMBL" id="JARJCM010000188">
    <property type="protein sequence ID" value="KAJ7023468.1"/>
    <property type="molecule type" value="Genomic_DNA"/>
</dbReference>
<feature type="coiled-coil region" evidence="1">
    <location>
        <begin position="88"/>
        <end position="123"/>
    </location>
</feature>
<protein>
    <submittedName>
        <fullName evidence="3">Uncharacterized protein</fullName>
    </submittedName>
</protein>
<evidence type="ECO:0000256" key="2">
    <source>
        <dbReference type="SAM" id="MobiDB-lite"/>
    </source>
</evidence>
<proteinExistence type="predicted"/>
<feature type="compositionally biased region" description="Polar residues" evidence="2">
    <location>
        <begin position="24"/>
        <end position="37"/>
    </location>
</feature>
<keyword evidence="1" id="KW-0175">Coiled coil</keyword>